<evidence type="ECO:0000313" key="1">
    <source>
        <dbReference type="EMBL" id="QZE13943.1"/>
    </source>
</evidence>
<gene>
    <name evidence="1" type="ORF">K4L44_15655</name>
</gene>
<proteinExistence type="predicted"/>
<dbReference type="EMBL" id="CP081303">
    <property type="protein sequence ID" value="QZE13943.1"/>
    <property type="molecule type" value="Genomic_DNA"/>
</dbReference>
<sequence>MEQSFKYLTYNENDILWGIYANVAGVAVIKPGEKYPPSGHPNNYNFKWENGRILDEFQLLYITQGTGVFETKTKKYNVKEGDTILLFPYEWHRYRPMLETGWTEYYVGFNGGFNNQMMHFFSPDNPVNYIGFNEQVHQSFKIILQLSSEEKIGFQQAIGGQIIYLLGQVRLIVTNNAYANNAIERIINQSRVYMRSNVTENIRMEDLACDLKISYSLFRTEFKKYTGVSPGQYLLQLKIQLAKNLLSNTQMSIKEVSYNSGFESPYYFSRVFKKYTNATPSEFRHRIRSHS</sequence>
<accession>A0AC61NEK7</accession>
<protein>
    <submittedName>
        <fullName evidence="1">AraC family transcriptional regulator</fullName>
    </submittedName>
</protein>
<organism evidence="1 2">
    <name type="scientific">Halosquirtibacter laminarini</name>
    <dbReference type="NCBI Taxonomy" id="3374600"/>
    <lineage>
        <taxon>Bacteria</taxon>
        <taxon>Pseudomonadati</taxon>
        <taxon>Bacteroidota</taxon>
        <taxon>Bacteroidia</taxon>
        <taxon>Marinilabiliales</taxon>
        <taxon>Prolixibacteraceae</taxon>
        <taxon>Halosquirtibacter</taxon>
    </lineage>
</organism>
<dbReference type="Proteomes" id="UP000826212">
    <property type="component" value="Chromosome"/>
</dbReference>
<reference evidence="1" key="1">
    <citation type="submission" date="2021-08" db="EMBL/GenBank/DDBJ databases">
        <title>Novel anaerobic bacterium isolated from sea squirt in East Sea, Republic of Korea.</title>
        <authorList>
            <person name="Nguyen T.H."/>
            <person name="Li Z."/>
            <person name="Lee Y.-J."/>
            <person name="Ko J."/>
            <person name="Kim S.-G."/>
        </authorList>
    </citation>
    <scope>NUCLEOTIDE SEQUENCE</scope>
    <source>
        <strain evidence="1">KCTC 25031</strain>
    </source>
</reference>
<name>A0AC61NEK7_9BACT</name>
<evidence type="ECO:0000313" key="2">
    <source>
        <dbReference type="Proteomes" id="UP000826212"/>
    </source>
</evidence>
<keyword evidence="2" id="KW-1185">Reference proteome</keyword>